<dbReference type="STRING" id="981085.W9RPH7"/>
<accession>W9RPH7</accession>
<proteinExistence type="predicted"/>
<evidence type="ECO:0008006" key="4">
    <source>
        <dbReference type="Google" id="ProtNLM"/>
    </source>
</evidence>
<evidence type="ECO:0000256" key="1">
    <source>
        <dbReference type="ARBA" id="ARBA00022737"/>
    </source>
</evidence>
<dbReference type="GO" id="GO:0008380">
    <property type="term" value="P:RNA splicing"/>
    <property type="evidence" value="ECO:0007669"/>
    <property type="project" value="InterPro"/>
</dbReference>
<name>W9RPH7_9ROSA</name>
<dbReference type="EMBL" id="KE344904">
    <property type="protein sequence ID" value="EXB85825.1"/>
    <property type="molecule type" value="Genomic_DNA"/>
</dbReference>
<reference evidence="3" key="1">
    <citation type="submission" date="2013-01" db="EMBL/GenBank/DDBJ databases">
        <title>Draft Genome Sequence of a Mulberry Tree, Morus notabilis C.K. Schneid.</title>
        <authorList>
            <person name="He N."/>
            <person name="Zhao S."/>
        </authorList>
    </citation>
    <scope>NUCLEOTIDE SEQUENCE</scope>
</reference>
<dbReference type="PANTHER" id="PTHR47003:SF3">
    <property type="entry name" value="SMALL RIBOSOMAL SUBUNIT PROTEIN MS81 (RPPR8)"/>
    <property type="match status" value="1"/>
</dbReference>
<dbReference type="Proteomes" id="UP000030645">
    <property type="component" value="Unassembled WGS sequence"/>
</dbReference>
<dbReference type="Pfam" id="PF01535">
    <property type="entry name" value="PPR"/>
    <property type="match status" value="3"/>
</dbReference>
<dbReference type="Gene3D" id="1.25.40.10">
    <property type="entry name" value="Tetratricopeptide repeat domain"/>
    <property type="match status" value="3"/>
</dbReference>
<sequence length="662" mass="74543">MRLSNPWRLLRLRARLGPLVRASVHPSLSELPSQPNLNSLRSLTSLLHSRSPLGTLSPSQSIFAIDHINPGIQRFQKFSSEPELESRDSDQAVIVSDILSKSNNSEEIKKDLESNGIVISHDLILGVLGKLESSPDVARRFFSWVLENEEKRLSSKSYNLMLRILGVNGFANEFWVLLEGMKKKGYLISKGVRDNVLEKFEEEGLDGDVERLNAVFDSGSINNSEKKISSMVCRIIRNEVWGDNVEKQLRDLNVTFSSDMVKMILESLALDPMKALILFRWLEESGLFKHDQQTYNAVAKVLGREDCIDRFQKIVEEMKSSQFEMEGETFHVVLGRFCKRRMIEEAVNLYEFAMSGSNKPLENCGTFMLKRIVTAKKLDMGLFSRAVKIYTYGGNVLTDSTLSAVLKSLTSVGRVGECTKVLEAMEEVGYVASDNLRSKIVFLLNNAGKKDQAIKFVDKEEVPRYTSGQKTRKTLIMGLCRVGYFNEAYDHLRKMVESEGVDSVYSPLDSIVDTYCKRNKAVDAWKMLHNLVSETQVKPWHTTYQMLITNLLAQGGFSDALKVLGLMKGHGFPPFTDPFVAYVSKSGSGDDAIEFLKATTKRFHSTSVFLRVFEAYFKAGRRDEAQNFLSKCPGFIRNHPDVLNLFSSMEPAEVTASTPLAA</sequence>
<dbReference type="OrthoDB" id="777957at2759"/>
<dbReference type="eggNOG" id="KOG4197">
    <property type="taxonomic scope" value="Eukaryota"/>
</dbReference>
<gene>
    <name evidence="2" type="ORF">L484_009671</name>
</gene>
<protein>
    <recommendedName>
        <fullName evidence="4">Pentacotripeptide-repeat region of PRORP domain-containing protein</fullName>
    </recommendedName>
</protein>
<evidence type="ECO:0000313" key="2">
    <source>
        <dbReference type="EMBL" id="EXB85825.1"/>
    </source>
</evidence>
<dbReference type="InterPro" id="IPR002885">
    <property type="entry name" value="PPR_rpt"/>
</dbReference>
<keyword evidence="3" id="KW-1185">Reference proteome</keyword>
<dbReference type="InterPro" id="IPR011990">
    <property type="entry name" value="TPR-like_helical_dom_sf"/>
</dbReference>
<organism evidence="2 3">
    <name type="scientific">Morus notabilis</name>
    <dbReference type="NCBI Taxonomy" id="981085"/>
    <lineage>
        <taxon>Eukaryota</taxon>
        <taxon>Viridiplantae</taxon>
        <taxon>Streptophyta</taxon>
        <taxon>Embryophyta</taxon>
        <taxon>Tracheophyta</taxon>
        <taxon>Spermatophyta</taxon>
        <taxon>Magnoliopsida</taxon>
        <taxon>eudicotyledons</taxon>
        <taxon>Gunneridae</taxon>
        <taxon>Pentapetalae</taxon>
        <taxon>rosids</taxon>
        <taxon>fabids</taxon>
        <taxon>Rosales</taxon>
        <taxon>Moraceae</taxon>
        <taxon>Moreae</taxon>
        <taxon>Morus</taxon>
    </lineage>
</organism>
<evidence type="ECO:0000313" key="3">
    <source>
        <dbReference type="Proteomes" id="UP000030645"/>
    </source>
</evidence>
<keyword evidence="1" id="KW-0677">Repeat</keyword>
<dbReference type="InterPro" id="IPR044578">
    <property type="entry name" value="BIR6-like"/>
</dbReference>
<dbReference type="PANTHER" id="PTHR47003">
    <property type="entry name" value="OS01G0970900 PROTEIN"/>
    <property type="match status" value="1"/>
</dbReference>
<dbReference type="KEGG" id="mnt:21392992"/>
<dbReference type="AlphaFoldDB" id="W9RPH7"/>